<dbReference type="Gene3D" id="1.20.120.880">
    <property type="entry name" value="Histidine kinase (KinB), sensor domain"/>
    <property type="match status" value="1"/>
</dbReference>
<dbReference type="RefSeq" id="WP_251835385.1">
    <property type="nucleotide sequence ID" value="NZ_JACSQG010000002.1"/>
</dbReference>
<accession>A0ABR8TLD9</accession>
<protein>
    <recommendedName>
        <fullName evidence="3">histidine kinase</fullName>
        <ecNumber evidence="3">2.7.13.3</ecNumber>
    </recommendedName>
</protein>
<dbReference type="CDD" id="cd00075">
    <property type="entry name" value="HATPase"/>
    <property type="match status" value="1"/>
</dbReference>
<sequence>MKLRSQLLIGISAVMVVALIGLGIGVFSVLQMAREQRQSTHYHYSLLTITQEMRKAIGSQMTLNFGTPQELANVATLRQDFARQLQQANALVRTRYDRQLVNTIAQAHDDYLQEYYSLLRADPEQIFARQTLNTAYLNVRNPIIELQEHAITSLAETEQDNRERAVLIASLLGLVGCGVLLIGFLTAHGFARRFSGVIERLAQAADQIGQGDFNLDLPHSPTAELSALISRFGLMGEALRQSKENNVEALLGGQLRLQALLDSIDDGLLVIDRQGLLEHANPVAQRQLAWSPSLLGRAPGDVLNAPMLDEAVQRVLDNQPVEGLQEDLAIQAEGELRLLSWRLSAVSHADGRTIGAVLVLRDVTEQRAFERVRNEFVLRASHELRTPLTGIHMAFGLLHERLHVAPDSRESELLRTINEEMRRMLQLINDLLNFSRYQSGQQQPQLALSDPGELLENAYQRFASQADERNITLQLDLHPPLPWLQLDRLQIDRVLDNLIDNALRHTPSGEHIRLQARQHGKQLIISIEDSGEGIPYSQQERIFEPFVQIGHRQGSVGLGLALCKEIVRMHGGRLGVHSRPGQGAVFFLVLPLS</sequence>
<dbReference type="InterPro" id="IPR005467">
    <property type="entry name" value="His_kinase_dom"/>
</dbReference>
<dbReference type="InterPro" id="IPR038320">
    <property type="entry name" value="KinB_N_sf"/>
</dbReference>
<dbReference type="PRINTS" id="PR00344">
    <property type="entry name" value="BCTRLSENSOR"/>
</dbReference>
<dbReference type="Pfam" id="PF00512">
    <property type="entry name" value="HisKA"/>
    <property type="match status" value="1"/>
</dbReference>
<evidence type="ECO:0000256" key="11">
    <source>
        <dbReference type="ARBA" id="ARBA00023012"/>
    </source>
</evidence>
<keyword evidence="17" id="KW-1185">Reference proteome</keyword>
<evidence type="ECO:0000256" key="8">
    <source>
        <dbReference type="ARBA" id="ARBA00022777"/>
    </source>
</evidence>
<dbReference type="InterPro" id="IPR031909">
    <property type="entry name" value="KinB_sensor_dom"/>
</dbReference>
<evidence type="ECO:0000256" key="12">
    <source>
        <dbReference type="ARBA" id="ARBA00023136"/>
    </source>
</evidence>
<organism evidence="16 17">
    <name type="scientific">Serpens gallinarum</name>
    <dbReference type="NCBI Taxonomy" id="2763075"/>
    <lineage>
        <taxon>Bacteria</taxon>
        <taxon>Pseudomonadati</taxon>
        <taxon>Pseudomonadota</taxon>
        <taxon>Gammaproteobacteria</taxon>
        <taxon>Pseudomonadales</taxon>
        <taxon>Pseudomonadaceae</taxon>
        <taxon>Pseudomonas</taxon>
    </lineage>
</organism>
<dbReference type="InterPro" id="IPR003660">
    <property type="entry name" value="HAMP_dom"/>
</dbReference>
<dbReference type="SMART" id="SM00304">
    <property type="entry name" value="HAMP"/>
    <property type="match status" value="1"/>
</dbReference>
<evidence type="ECO:0000259" key="15">
    <source>
        <dbReference type="PROSITE" id="PS50885"/>
    </source>
</evidence>
<dbReference type="SMART" id="SM00387">
    <property type="entry name" value="HATPase_c"/>
    <property type="match status" value="1"/>
</dbReference>
<dbReference type="Pfam" id="PF16767">
    <property type="entry name" value="KinB_sensor"/>
    <property type="match status" value="1"/>
</dbReference>
<reference evidence="16 17" key="1">
    <citation type="submission" date="2020-08" db="EMBL/GenBank/DDBJ databases">
        <title>A Genomic Blueprint of the Chicken Gut Microbiome.</title>
        <authorList>
            <person name="Gilroy R."/>
            <person name="Ravi A."/>
            <person name="Getino M."/>
            <person name="Pursley I."/>
            <person name="Horton D.L."/>
            <person name="Alikhan N.-F."/>
            <person name="Baker D."/>
            <person name="Gharbi K."/>
            <person name="Hall N."/>
            <person name="Watson M."/>
            <person name="Adriaenssens E.M."/>
            <person name="Foster-Nyarko E."/>
            <person name="Jarju S."/>
            <person name="Secka A."/>
            <person name="Antonio M."/>
            <person name="Oren A."/>
            <person name="Chaudhuri R."/>
            <person name="La Ragione R.M."/>
            <person name="Hildebrand F."/>
            <person name="Pallen M.J."/>
        </authorList>
    </citation>
    <scope>NUCLEOTIDE SEQUENCE [LARGE SCALE GENOMIC DNA]</scope>
    <source>
        <strain evidence="16 17">Sa2CUA2</strain>
    </source>
</reference>
<dbReference type="EC" id="2.7.13.3" evidence="3"/>
<comment type="subcellular location">
    <subcellularLocation>
        <location evidence="2">Membrane</location>
        <topology evidence="2">Multi-pass membrane protein</topology>
    </subcellularLocation>
</comment>
<dbReference type="PANTHER" id="PTHR42878">
    <property type="entry name" value="TWO-COMPONENT HISTIDINE KINASE"/>
    <property type="match status" value="1"/>
</dbReference>
<keyword evidence="9" id="KW-0067">ATP-binding</keyword>
<keyword evidence="5" id="KW-0808">Transferase</keyword>
<dbReference type="Gene3D" id="3.30.565.10">
    <property type="entry name" value="Histidine kinase-like ATPase, C-terminal domain"/>
    <property type="match status" value="1"/>
</dbReference>
<keyword evidence="7" id="KW-0547">Nucleotide-binding</keyword>
<evidence type="ECO:0000256" key="7">
    <source>
        <dbReference type="ARBA" id="ARBA00022741"/>
    </source>
</evidence>
<keyword evidence="6 13" id="KW-0812">Transmembrane</keyword>
<dbReference type="Proteomes" id="UP000611945">
    <property type="component" value="Unassembled WGS sequence"/>
</dbReference>
<dbReference type="InterPro" id="IPR003661">
    <property type="entry name" value="HisK_dim/P_dom"/>
</dbReference>
<keyword evidence="4" id="KW-0597">Phosphoprotein</keyword>
<evidence type="ECO:0000256" key="9">
    <source>
        <dbReference type="ARBA" id="ARBA00022840"/>
    </source>
</evidence>
<evidence type="ECO:0000256" key="5">
    <source>
        <dbReference type="ARBA" id="ARBA00022679"/>
    </source>
</evidence>
<dbReference type="InterPro" id="IPR003594">
    <property type="entry name" value="HATPase_dom"/>
</dbReference>
<evidence type="ECO:0000313" key="16">
    <source>
        <dbReference type="EMBL" id="MBD7976596.1"/>
    </source>
</evidence>
<name>A0ABR8TLD9_9PSED</name>
<feature type="transmembrane region" description="Helical" evidence="13">
    <location>
        <begin position="165"/>
        <end position="185"/>
    </location>
</feature>
<dbReference type="InterPro" id="IPR013656">
    <property type="entry name" value="PAS_4"/>
</dbReference>
<evidence type="ECO:0000259" key="14">
    <source>
        <dbReference type="PROSITE" id="PS50109"/>
    </source>
</evidence>
<evidence type="ECO:0000256" key="1">
    <source>
        <dbReference type="ARBA" id="ARBA00000085"/>
    </source>
</evidence>
<evidence type="ECO:0000256" key="4">
    <source>
        <dbReference type="ARBA" id="ARBA00022553"/>
    </source>
</evidence>
<dbReference type="Pfam" id="PF08448">
    <property type="entry name" value="PAS_4"/>
    <property type="match status" value="1"/>
</dbReference>
<comment type="catalytic activity">
    <reaction evidence="1">
        <text>ATP + protein L-histidine = ADP + protein N-phospho-L-histidine.</text>
        <dbReference type="EC" id="2.7.13.3"/>
    </reaction>
</comment>
<dbReference type="InterPro" id="IPR050351">
    <property type="entry name" value="BphY/WalK/GraS-like"/>
</dbReference>
<dbReference type="CDD" id="cd00130">
    <property type="entry name" value="PAS"/>
    <property type="match status" value="1"/>
</dbReference>
<dbReference type="InterPro" id="IPR000014">
    <property type="entry name" value="PAS"/>
</dbReference>
<evidence type="ECO:0000256" key="2">
    <source>
        <dbReference type="ARBA" id="ARBA00004141"/>
    </source>
</evidence>
<comment type="caution">
    <text evidence="16">The sequence shown here is derived from an EMBL/GenBank/DDBJ whole genome shotgun (WGS) entry which is preliminary data.</text>
</comment>
<dbReference type="Pfam" id="PF02518">
    <property type="entry name" value="HATPase_c"/>
    <property type="match status" value="1"/>
</dbReference>
<dbReference type="Gene3D" id="3.30.450.20">
    <property type="entry name" value="PAS domain"/>
    <property type="match status" value="1"/>
</dbReference>
<dbReference type="Gene3D" id="1.10.287.130">
    <property type="match status" value="1"/>
</dbReference>
<dbReference type="SUPFAM" id="SSF47384">
    <property type="entry name" value="Homodimeric domain of signal transducing histidine kinase"/>
    <property type="match status" value="1"/>
</dbReference>
<dbReference type="SMART" id="SM00091">
    <property type="entry name" value="PAS"/>
    <property type="match status" value="1"/>
</dbReference>
<feature type="transmembrane region" description="Helical" evidence="13">
    <location>
        <begin position="6"/>
        <end position="30"/>
    </location>
</feature>
<keyword evidence="12 13" id="KW-0472">Membrane</keyword>
<evidence type="ECO:0000256" key="3">
    <source>
        <dbReference type="ARBA" id="ARBA00012438"/>
    </source>
</evidence>
<keyword evidence="8" id="KW-0418">Kinase</keyword>
<dbReference type="EMBL" id="JACSQG010000002">
    <property type="protein sequence ID" value="MBD7976596.1"/>
    <property type="molecule type" value="Genomic_DNA"/>
</dbReference>
<evidence type="ECO:0000256" key="10">
    <source>
        <dbReference type="ARBA" id="ARBA00022989"/>
    </source>
</evidence>
<dbReference type="CDD" id="cd06225">
    <property type="entry name" value="HAMP"/>
    <property type="match status" value="1"/>
</dbReference>
<feature type="domain" description="Histidine kinase" evidence="14">
    <location>
        <begin position="379"/>
        <end position="593"/>
    </location>
</feature>
<proteinExistence type="predicted"/>
<dbReference type="CDD" id="cd00082">
    <property type="entry name" value="HisKA"/>
    <property type="match status" value="1"/>
</dbReference>
<dbReference type="SUPFAM" id="SSF55785">
    <property type="entry name" value="PYP-like sensor domain (PAS domain)"/>
    <property type="match status" value="1"/>
</dbReference>
<dbReference type="NCBIfam" id="TIGR00229">
    <property type="entry name" value="sensory_box"/>
    <property type="match status" value="1"/>
</dbReference>
<dbReference type="PROSITE" id="PS50885">
    <property type="entry name" value="HAMP"/>
    <property type="match status" value="1"/>
</dbReference>
<feature type="domain" description="HAMP" evidence="15">
    <location>
        <begin position="192"/>
        <end position="244"/>
    </location>
</feature>
<dbReference type="SUPFAM" id="SSF55874">
    <property type="entry name" value="ATPase domain of HSP90 chaperone/DNA topoisomerase II/histidine kinase"/>
    <property type="match status" value="1"/>
</dbReference>
<dbReference type="Pfam" id="PF00672">
    <property type="entry name" value="HAMP"/>
    <property type="match status" value="1"/>
</dbReference>
<dbReference type="PROSITE" id="PS50109">
    <property type="entry name" value="HIS_KIN"/>
    <property type="match status" value="1"/>
</dbReference>
<dbReference type="InterPro" id="IPR035965">
    <property type="entry name" value="PAS-like_dom_sf"/>
</dbReference>
<keyword evidence="11" id="KW-0902">Two-component regulatory system</keyword>
<evidence type="ECO:0000256" key="13">
    <source>
        <dbReference type="SAM" id="Phobius"/>
    </source>
</evidence>
<dbReference type="PANTHER" id="PTHR42878:SF7">
    <property type="entry name" value="SENSOR HISTIDINE KINASE GLRK"/>
    <property type="match status" value="1"/>
</dbReference>
<evidence type="ECO:0000256" key="6">
    <source>
        <dbReference type="ARBA" id="ARBA00022692"/>
    </source>
</evidence>
<dbReference type="SMART" id="SM00388">
    <property type="entry name" value="HisKA"/>
    <property type="match status" value="1"/>
</dbReference>
<dbReference type="InterPro" id="IPR004358">
    <property type="entry name" value="Sig_transdc_His_kin-like_C"/>
</dbReference>
<dbReference type="InterPro" id="IPR036097">
    <property type="entry name" value="HisK_dim/P_sf"/>
</dbReference>
<dbReference type="InterPro" id="IPR036890">
    <property type="entry name" value="HATPase_C_sf"/>
</dbReference>
<gene>
    <name evidence="16" type="ORF">H9642_05275</name>
</gene>
<evidence type="ECO:0000313" key="17">
    <source>
        <dbReference type="Proteomes" id="UP000611945"/>
    </source>
</evidence>
<keyword evidence="10 13" id="KW-1133">Transmembrane helix</keyword>